<dbReference type="Pfam" id="PF05521">
    <property type="entry name" value="Phage_HCP"/>
    <property type="match status" value="1"/>
</dbReference>
<evidence type="ECO:0000313" key="1">
    <source>
        <dbReference type="EMBL" id="MBB3963730.1"/>
    </source>
</evidence>
<dbReference type="RefSeq" id="WP_183899431.1">
    <property type="nucleotide sequence ID" value="NZ_JACIDW010000003.1"/>
</dbReference>
<organism evidence="1 2">
    <name type="scientific">Rhizobium metallidurans</name>
    <dbReference type="NCBI Taxonomy" id="1265931"/>
    <lineage>
        <taxon>Bacteria</taxon>
        <taxon>Pseudomonadati</taxon>
        <taxon>Pseudomonadota</taxon>
        <taxon>Alphaproteobacteria</taxon>
        <taxon>Hyphomicrobiales</taxon>
        <taxon>Rhizobiaceae</taxon>
        <taxon>Rhizobium/Agrobacterium group</taxon>
        <taxon>Rhizobium</taxon>
    </lineage>
</organism>
<dbReference type="InterPro" id="IPR038666">
    <property type="entry name" value="SSP1_head-tail_sf"/>
</dbReference>
<dbReference type="AlphaFoldDB" id="A0A7W6GAA6"/>
<dbReference type="InterPro" id="IPR008767">
    <property type="entry name" value="Phage_SPP1_head-tail_adaptor"/>
</dbReference>
<evidence type="ECO:0000313" key="2">
    <source>
        <dbReference type="Proteomes" id="UP000582090"/>
    </source>
</evidence>
<dbReference type="Gene3D" id="2.40.10.270">
    <property type="entry name" value="Bacteriophage SPP1 head-tail adaptor protein"/>
    <property type="match status" value="1"/>
</dbReference>
<proteinExistence type="predicted"/>
<reference evidence="1 2" key="1">
    <citation type="submission" date="2020-08" db="EMBL/GenBank/DDBJ databases">
        <title>Genomic Encyclopedia of Type Strains, Phase IV (KMG-IV): sequencing the most valuable type-strain genomes for metagenomic binning, comparative biology and taxonomic classification.</title>
        <authorList>
            <person name="Goeker M."/>
        </authorList>
    </citation>
    <scope>NUCLEOTIDE SEQUENCE [LARGE SCALE GENOMIC DNA]</scope>
    <source>
        <strain evidence="1 2">DSM 26575</strain>
    </source>
</reference>
<sequence length="111" mass="12574">MRSVFFDPGQMTARLALEAPVETPDGQGGATVAFAEIASFWARIEPVGELREEQAGADVFTLTHRVWLRFRDDLKAGMRLRKGARAFSIRAWRDPDERGNYLVCLCEEESR</sequence>
<dbReference type="Proteomes" id="UP000582090">
    <property type="component" value="Unassembled WGS sequence"/>
</dbReference>
<keyword evidence="2" id="KW-1185">Reference proteome</keyword>
<accession>A0A7W6GAA6</accession>
<protein>
    <submittedName>
        <fullName evidence="1">SPP1 family predicted phage head-tail adaptor</fullName>
    </submittedName>
</protein>
<name>A0A7W6GAA6_9HYPH</name>
<gene>
    <name evidence="1" type="ORF">GGQ67_001369</name>
</gene>
<comment type="caution">
    <text evidence="1">The sequence shown here is derived from an EMBL/GenBank/DDBJ whole genome shotgun (WGS) entry which is preliminary data.</text>
</comment>
<dbReference type="NCBIfam" id="TIGR01563">
    <property type="entry name" value="gp16_SPP1"/>
    <property type="match status" value="1"/>
</dbReference>
<dbReference type="EMBL" id="JACIDW010000003">
    <property type="protein sequence ID" value="MBB3963730.1"/>
    <property type="molecule type" value="Genomic_DNA"/>
</dbReference>